<evidence type="ECO:0000313" key="2">
    <source>
        <dbReference type="EMBL" id="KQL52535.1"/>
    </source>
</evidence>
<evidence type="ECO:0000259" key="1">
    <source>
        <dbReference type="PROSITE" id="PS50965"/>
    </source>
</evidence>
<evidence type="ECO:0000313" key="3">
    <source>
        <dbReference type="Proteomes" id="UP000051888"/>
    </source>
</evidence>
<dbReference type="OrthoDB" id="2164794at2"/>
<reference evidence="2 3" key="1">
    <citation type="submission" date="2015-09" db="EMBL/GenBank/DDBJ databases">
        <title>Genome sequencing project for genomic taxonomy and phylogenomics of Bacillus-like bacteria.</title>
        <authorList>
            <person name="Liu B."/>
            <person name="Wang J."/>
            <person name="Zhu Y."/>
            <person name="Liu G."/>
            <person name="Chen Q."/>
            <person name="Chen Z."/>
            <person name="Lan J."/>
            <person name="Che J."/>
            <person name="Ge C."/>
            <person name="Shi H."/>
            <person name="Pan Z."/>
            <person name="Liu X."/>
        </authorList>
    </citation>
    <scope>NUCLEOTIDE SEQUENCE [LARGE SCALE GENOMIC DNA]</scope>
    <source>
        <strain evidence="2 3">LMG 18435</strain>
    </source>
</reference>
<dbReference type="Pfam" id="PF08378">
    <property type="entry name" value="NERD"/>
    <property type="match status" value="1"/>
</dbReference>
<organism evidence="2 3">
    <name type="scientific">Heyndrickxia shackletonii</name>
    <dbReference type="NCBI Taxonomy" id="157838"/>
    <lineage>
        <taxon>Bacteria</taxon>
        <taxon>Bacillati</taxon>
        <taxon>Bacillota</taxon>
        <taxon>Bacilli</taxon>
        <taxon>Bacillales</taxon>
        <taxon>Bacillaceae</taxon>
        <taxon>Heyndrickxia</taxon>
    </lineage>
</organism>
<comment type="caution">
    <text evidence="2">The sequence shown here is derived from an EMBL/GenBank/DDBJ whole genome shotgun (WGS) entry which is preliminary data.</text>
</comment>
<feature type="domain" description="NERD" evidence="1">
    <location>
        <begin position="37"/>
        <end position="147"/>
    </location>
</feature>
<keyword evidence="3" id="KW-1185">Reference proteome</keyword>
<dbReference type="PROSITE" id="PS50965">
    <property type="entry name" value="NERD"/>
    <property type="match status" value="1"/>
</dbReference>
<accession>A0A0Q3WUS6</accession>
<dbReference type="AlphaFoldDB" id="A0A0Q3WUS6"/>
<protein>
    <submittedName>
        <fullName evidence="2">Nuclease</fullName>
    </submittedName>
</protein>
<dbReference type="EMBL" id="LJJC01000004">
    <property type="protein sequence ID" value="KQL52535.1"/>
    <property type="molecule type" value="Genomic_DNA"/>
</dbReference>
<dbReference type="RefSeq" id="WP_055738226.1">
    <property type="nucleotide sequence ID" value="NZ_JAAIWL010000029.1"/>
</dbReference>
<dbReference type="InterPro" id="IPR011528">
    <property type="entry name" value="NERD"/>
</dbReference>
<dbReference type="PATRIC" id="fig|157838.3.peg.576"/>
<gene>
    <name evidence="2" type="ORF">AN964_02610</name>
</gene>
<dbReference type="Proteomes" id="UP000051888">
    <property type="component" value="Unassembled WGS sequence"/>
</dbReference>
<sequence>MPFKSRTKSTELLVLEILNSRMNLSEKDKNHYLYLKKGFEGEVMFDLLTEKLQCDCLIINDLLLQMNSTTFQNDSLILTPEMLYLFEIKNFEGDFYYERDKFFMKNKSEVNNPLIQLKRNESLLRQLLQSIGFTVPIVASVVFINPEFTLYQAPLNLPFIFPTQVNRYLNQLDRNSSKLNKKHTMLAEKLISLHIEDSPYTQLPSYDYDQLQKGITCEKCHSFALSIDRVYIVCEKCGHKEVFSEGVLRSVNEYKLLFPDRKITTNAIHDWCQIIDSKKRVRRVLGENYNIVGVHQWSYYQ</sequence>
<proteinExistence type="predicted"/>
<dbReference type="STRING" id="157838.AN964_02610"/>
<name>A0A0Q3WUS6_9BACI</name>